<dbReference type="InterPro" id="IPR032192">
    <property type="entry name" value="GUN4_N"/>
</dbReference>
<dbReference type="Gene3D" id="1.10.10.1770">
    <property type="entry name" value="Gun4-like"/>
    <property type="match status" value="1"/>
</dbReference>
<feature type="domain" description="GUN4-like" evidence="1">
    <location>
        <begin position="97"/>
        <end position="236"/>
    </location>
</feature>
<protein>
    <submittedName>
        <fullName evidence="3">GUN4-like</fullName>
    </submittedName>
</protein>
<evidence type="ECO:0000259" key="2">
    <source>
        <dbReference type="Pfam" id="PF16416"/>
    </source>
</evidence>
<organism evidence="3">
    <name type="scientific">Trichodesmium erythraeum (strain IMS101)</name>
    <dbReference type="NCBI Taxonomy" id="203124"/>
    <lineage>
        <taxon>Bacteria</taxon>
        <taxon>Bacillati</taxon>
        <taxon>Cyanobacteriota</taxon>
        <taxon>Cyanophyceae</taxon>
        <taxon>Oscillatoriophycideae</taxon>
        <taxon>Oscillatoriales</taxon>
        <taxon>Microcoleaceae</taxon>
        <taxon>Trichodesmium</taxon>
    </lineage>
</organism>
<name>Q10ZY7_TRIEI</name>
<evidence type="ECO:0000313" key="3">
    <source>
        <dbReference type="EMBL" id="ABG52187.1"/>
    </source>
</evidence>
<reference evidence="3" key="1">
    <citation type="submission" date="2006-06" db="EMBL/GenBank/DDBJ databases">
        <title>Complete sequence of Trichodesmium erythraeum IMS101.</title>
        <authorList>
            <consortium name="US DOE Joint Genome Institute"/>
            <person name="Copeland A."/>
            <person name="Lucas S."/>
            <person name="Lapidus A."/>
            <person name="Barry K."/>
            <person name="Detter J.C."/>
            <person name="Glavina del Rio T."/>
            <person name="Hammon N."/>
            <person name="Israni S."/>
            <person name="Dalin E."/>
            <person name="Tice H."/>
            <person name="Pitluck S."/>
            <person name="Kiss H."/>
            <person name="Munk A.C."/>
            <person name="Brettin T."/>
            <person name="Bruce D."/>
            <person name="Han C."/>
            <person name="Tapia R."/>
            <person name="Gilna P."/>
            <person name="Schmutz J."/>
            <person name="Larimer F."/>
            <person name="Land M."/>
            <person name="Hauser L."/>
            <person name="Kyrpides N."/>
            <person name="Kim E."/>
            <person name="Richardson P."/>
        </authorList>
    </citation>
    <scope>NUCLEOTIDE SEQUENCE [LARGE SCALE GENOMIC DNA]</scope>
    <source>
        <strain evidence="3">IMS101</strain>
    </source>
</reference>
<dbReference type="GO" id="GO:0046906">
    <property type="term" value="F:tetrapyrrole binding"/>
    <property type="evidence" value="ECO:0007669"/>
    <property type="project" value="TreeGrafter"/>
</dbReference>
<dbReference type="Pfam" id="PF16416">
    <property type="entry name" value="GUN4_N"/>
    <property type="match status" value="1"/>
</dbReference>
<sequence>MTESQTNFTKYPSFNISELEYQLESGSEKKQLQVIPNLAKIGDEGVEILMEFLQKKKLDSPTIVKGKIYQVLRQIKSSKVDEFIQKNFPLGVVPINSASNIDYSHLQVKLAHQDFLEADKLTMQKLCELVGEAAIQRKWLYFSEVDSIPIPDMKTINNMWLIYSEGKFGYSVQREIWLGSGKNWDKFLPKIGWKNGNTWSRYPNEFTWNLSAPKGHLPLSNLLRGVRMFASILSHPAWSK</sequence>
<dbReference type="InterPro" id="IPR008629">
    <property type="entry name" value="GUN4-like"/>
</dbReference>
<dbReference type="Gene3D" id="1.25.40.620">
    <property type="match status" value="1"/>
</dbReference>
<dbReference type="HOGENOM" id="CLU_097086_0_0_3"/>
<dbReference type="PANTHER" id="PTHR34800:SF1">
    <property type="entry name" value="TETRAPYRROLE-BINDING PROTEIN, CHLOROPLASTIC"/>
    <property type="match status" value="1"/>
</dbReference>
<dbReference type="AlphaFoldDB" id="Q10ZY7"/>
<gene>
    <name evidence="3" type="ordered locus">Tery_3036</name>
</gene>
<dbReference type="KEGG" id="ter:Tery_3036"/>
<dbReference type="STRING" id="203124.Tery_3036"/>
<dbReference type="GO" id="GO:0030288">
    <property type="term" value="C:outer membrane-bounded periplasmic space"/>
    <property type="evidence" value="ECO:0007669"/>
    <property type="project" value="TreeGrafter"/>
</dbReference>
<dbReference type="InterPro" id="IPR016024">
    <property type="entry name" value="ARM-type_fold"/>
</dbReference>
<dbReference type="OrthoDB" id="7915178at2"/>
<dbReference type="CDD" id="cd16383">
    <property type="entry name" value="GUN4"/>
    <property type="match status" value="1"/>
</dbReference>
<dbReference type="eggNOG" id="COG0515">
    <property type="taxonomic scope" value="Bacteria"/>
</dbReference>
<feature type="domain" description="GUN4 N-terminal ARM-like repeat" evidence="2">
    <location>
        <begin position="12"/>
        <end position="89"/>
    </location>
</feature>
<evidence type="ECO:0000259" key="1">
    <source>
        <dbReference type="Pfam" id="PF05419"/>
    </source>
</evidence>
<dbReference type="InterPro" id="IPR037215">
    <property type="entry name" value="GUN4-like_sf"/>
</dbReference>
<dbReference type="SUPFAM" id="SSF48371">
    <property type="entry name" value="ARM repeat"/>
    <property type="match status" value="1"/>
</dbReference>
<proteinExistence type="predicted"/>
<dbReference type="PANTHER" id="PTHR34800">
    <property type="entry name" value="TETRAPYRROLE-BINDING PROTEIN, CHLOROPLASTIC"/>
    <property type="match status" value="1"/>
</dbReference>
<dbReference type="Pfam" id="PF05419">
    <property type="entry name" value="GUN4"/>
    <property type="match status" value="1"/>
</dbReference>
<dbReference type="EMBL" id="CP000393">
    <property type="protein sequence ID" value="ABG52187.1"/>
    <property type="molecule type" value="Genomic_DNA"/>
</dbReference>
<dbReference type="SUPFAM" id="SSF140869">
    <property type="entry name" value="GUN4-like"/>
    <property type="match status" value="1"/>
</dbReference>
<dbReference type="RefSeq" id="WP_011612540.1">
    <property type="nucleotide sequence ID" value="NC_008312.1"/>
</dbReference>
<accession>Q10ZY7</accession>